<gene>
    <name evidence="2" type="ORF">ACFYKX_03560</name>
</gene>
<keyword evidence="3" id="KW-1185">Reference proteome</keyword>
<organism evidence="2 3">
    <name type="scientific">Cytobacillus spartinae</name>
    <dbReference type="NCBI Taxonomy" id="3299023"/>
    <lineage>
        <taxon>Bacteria</taxon>
        <taxon>Bacillati</taxon>
        <taxon>Bacillota</taxon>
        <taxon>Bacilli</taxon>
        <taxon>Bacillales</taxon>
        <taxon>Bacillaceae</taxon>
        <taxon>Cytobacillus</taxon>
    </lineage>
</organism>
<dbReference type="InterPro" id="IPR004360">
    <property type="entry name" value="Glyas_Fos-R_dOase_dom"/>
</dbReference>
<evidence type="ECO:0000313" key="3">
    <source>
        <dbReference type="Proteomes" id="UP001601059"/>
    </source>
</evidence>
<protein>
    <submittedName>
        <fullName evidence="2">VOC family protein</fullName>
    </submittedName>
</protein>
<dbReference type="CDD" id="cd06587">
    <property type="entry name" value="VOC"/>
    <property type="match status" value="1"/>
</dbReference>
<dbReference type="Proteomes" id="UP001601059">
    <property type="component" value="Unassembled WGS sequence"/>
</dbReference>
<dbReference type="Gene3D" id="3.10.180.10">
    <property type="entry name" value="2,3-Dihydroxybiphenyl 1,2-Dioxygenase, domain 1"/>
    <property type="match status" value="1"/>
</dbReference>
<comment type="caution">
    <text evidence="2">The sequence shown here is derived from an EMBL/GenBank/DDBJ whole genome shotgun (WGS) entry which is preliminary data.</text>
</comment>
<evidence type="ECO:0000259" key="1">
    <source>
        <dbReference type="PROSITE" id="PS51819"/>
    </source>
</evidence>
<dbReference type="RefSeq" id="WP_389358112.1">
    <property type="nucleotide sequence ID" value="NZ_JBIACK010000001.1"/>
</dbReference>
<name>A0ABW6KA72_9BACI</name>
<reference evidence="2 3" key="1">
    <citation type="submission" date="2024-08" db="EMBL/GenBank/DDBJ databases">
        <title>Two novel Cytobacillus novel species.</title>
        <authorList>
            <person name="Liu G."/>
        </authorList>
    </citation>
    <scope>NUCLEOTIDE SEQUENCE [LARGE SCALE GENOMIC DNA]</scope>
    <source>
        <strain evidence="2 3">FJAT-54145</strain>
    </source>
</reference>
<feature type="domain" description="VOC" evidence="1">
    <location>
        <begin position="13"/>
        <end position="133"/>
    </location>
</feature>
<dbReference type="EMBL" id="JBIACK010000001">
    <property type="protein sequence ID" value="MFE8699698.1"/>
    <property type="molecule type" value="Genomic_DNA"/>
</dbReference>
<proteinExistence type="predicted"/>
<accession>A0ABW6KA72</accession>
<dbReference type="InterPro" id="IPR037523">
    <property type="entry name" value="VOC_core"/>
</dbReference>
<evidence type="ECO:0000313" key="2">
    <source>
        <dbReference type="EMBL" id="MFE8699698.1"/>
    </source>
</evidence>
<dbReference type="Pfam" id="PF00903">
    <property type="entry name" value="Glyoxalase"/>
    <property type="match status" value="1"/>
</dbReference>
<dbReference type="PROSITE" id="PS51819">
    <property type="entry name" value="VOC"/>
    <property type="match status" value="1"/>
</dbReference>
<sequence>MVSNPTASTFVKGINCIYVPVSKVKESAEWYSRNFGLPLLNEVNEDSTQAQLKISGDQSIFLIKTREKMNLTYTEVTGHEQCILTLEVKDIKELYEHFKKNGAPVEEILDNAECGLSFYVKDPDGNKLDLWGGWA</sequence>
<dbReference type="SUPFAM" id="SSF54593">
    <property type="entry name" value="Glyoxalase/Bleomycin resistance protein/Dihydroxybiphenyl dioxygenase"/>
    <property type="match status" value="1"/>
</dbReference>
<dbReference type="InterPro" id="IPR029068">
    <property type="entry name" value="Glyas_Bleomycin-R_OHBP_Dase"/>
</dbReference>